<gene>
    <name evidence="2" type="ORF">ACFSCY_14075</name>
</gene>
<feature type="transmembrane region" description="Helical" evidence="1">
    <location>
        <begin position="37"/>
        <end position="56"/>
    </location>
</feature>
<keyword evidence="1" id="KW-0472">Membrane</keyword>
<keyword evidence="1" id="KW-1133">Transmembrane helix</keyword>
<organism evidence="2 3">
    <name type="scientific">Pseudonocardia aurantiaca</name>
    <dbReference type="NCBI Taxonomy" id="75290"/>
    <lineage>
        <taxon>Bacteria</taxon>
        <taxon>Bacillati</taxon>
        <taxon>Actinomycetota</taxon>
        <taxon>Actinomycetes</taxon>
        <taxon>Pseudonocardiales</taxon>
        <taxon>Pseudonocardiaceae</taxon>
        <taxon>Pseudonocardia</taxon>
    </lineage>
</organism>
<dbReference type="Proteomes" id="UP001597145">
    <property type="component" value="Unassembled WGS sequence"/>
</dbReference>
<reference evidence="3" key="1">
    <citation type="journal article" date="2019" name="Int. J. Syst. Evol. Microbiol.">
        <title>The Global Catalogue of Microorganisms (GCM) 10K type strain sequencing project: providing services to taxonomists for standard genome sequencing and annotation.</title>
        <authorList>
            <consortium name="The Broad Institute Genomics Platform"/>
            <consortium name="The Broad Institute Genome Sequencing Center for Infectious Disease"/>
            <person name="Wu L."/>
            <person name="Ma J."/>
        </authorList>
    </citation>
    <scope>NUCLEOTIDE SEQUENCE [LARGE SCALE GENOMIC DNA]</scope>
    <source>
        <strain evidence="3">JCM 12165</strain>
    </source>
</reference>
<evidence type="ECO:0000256" key="1">
    <source>
        <dbReference type="SAM" id="Phobius"/>
    </source>
</evidence>
<sequence>MLLLPLYLQLVRGESALQTGLLLARIQPRLAAAFGAKFWWAVGFVGIAFVVTFVLLPKRKPAPWRKMGRRPRLRRPA</sequence>
<evidence type="ECO:0000313" key="3">
    <source>
        <dbReference type="Proteomes" id="UP001597145"/>
    </source>
</evidence>
<dbReference type="EMBL" id="JBHUCP010000008">
    <property type="protein sequence ID" value="MFD1530573.1"/>
    <property type="molecule type" value="Genomic_DNA"/>
</dbReference>
<name>A0ABW4FIY8_9PSEU</name>
<keyword evidence="1" id="KW-0812">Transmembrane</keyword>
<accession>A0ABW4FIY8</accession>
<evidence type="ECO:0000313" key="2">
    <source>
        <dbReference type="EMBL" id="MFD1530573.1"/>
    </source>
</evidence>
<keyword evidence="3" id="KW-1185">Reference proteome</keyword>
<proteinExistence type="predicted"/>
<protein>
    <submittedName>
        <fullName evidence="2">Uncharacterized protein</fullName>
    </submittedName>
</protein>
<dbReference type="RefSeq" id="WP_343988005.1">
    <property type="nucleotide sequence ID" value="NZ_BAAAJG010000029.1"/>
</dbReference>
<comment type="caution">
    <text evidence="2">The sequence shown here is derived from an EMBL/GenBank/DDBJ whole genome shotgun (WGS) entry which is preliminary data.</text>
</comment>